<protein>
    <submittedName>
        <fullName evidence="2">Uncharacterized protein</fullName>
    </submittedName>
</protein>
<accession>A0A139H0L2</accession>
<feature type="region of interest" description="Disordered" evidence="1">
    <location>
        <begin position="1"/>
        <end position="55"/>
    </location>
</feature>
<keyword evidence="3" id="KW-1185">Reference proteome</keyword>
<dbReference type="EMBL" id="LFZN01000191">
    <property type="protein sequence ID" value="KXS95964.1"/>
    <property type="molecule type" value="Genomic_DNA"/>
</dbReference>
<feature type="compositionally biased region" description="Basic residues" evidence="1">
    <location>
        <begin position="20"/>
        <end position="30"/>
    </location>
</feature>
<reference evidence="2 3" key="1">
    <citation type="submission" date="2015-07" db="EMBL/GenBank/DDBJ databases">
        <title>Comparative genomics of the Sigatoka disease complex on banana suggests a link between parallel evolutionary changes in Pseudocercospora fijiensis and Pseudocercospora eumusae and increased virulence on the banana host.</title>
        <authorList>
            <person name="Chang T.-C."/>
            <person name="Salvucci A."/>
            <person name="Crous P.W."/>
            <person name="Stergiopoulos I."/>
        </authorList>
    </citation>
    <scope>NUCLEOTIDE SEQUENCE [LARGE SCALE GENOMIC DNA]</scope>
    <source>
        <strain evidence="2 3">CBS 114824</strain>
    </source>
</reference>
<proteinExistence type="predicted"/>
<dbReference type="AlphaFoldDB" id="A0A139H0L2"/>
<evidence type="ECO:0000313" key="3">
    <source>
        <dbReference type="Proteomes" id="UP000070133"/>
    </source>
</evidence>
<dbReference type="Proteomes" id="UP000070133">
    <property type="component" value="Unassembled WGS sequence"/>
</dbReference>
<feature type="compositionally biased region" description="Polar residues" evidence="1">
    <location>
        <begin position="9"/>
        <end position="18"/>
    </location>
</feature>
<evidence type="ECO:0000256" key="1">
    <source>
        <dbReference type="SAM" id="MobiDB-lite"/>
    </source>
</evidence>
<comment type="caution">
    <text evidence="2">The sequence shown here is derived from an EMBL/GenBank/DDBJ whole genome shotgun (WGS) entry which is preliminary data.</text>
</comment>
<sequence length="238" mass="26410">MGEHYSDENLLSSSDIQSKGTRKRGNRRRGALYSQSYDQREVPPPPYYVDSSQRQSKLRNGTCTFSNGFTACKEVHTNSTEYSAGEEDAESRSICSSSSAFHLERYWLPLPNFPGLKKELGMLSIHMPYTCLGATLSARSALAQPDLRWCSSAAGFSGTIPYRRFHRQASTIYSNRIKSGIEPYKADTPSSLIVNVSKDEKPKGAPDTMLLPCMLKGGKDDLPLSTPRIHVSKNLQCS</sequence>
<organism evidence="2 3">
    <name type="scientific">Pseudocercospora eumusae</name>
    <dbReference type="NCBI Taxonomy" id="321146"/>
    <lineage>
        <taxon>Eukaryota</taxon>
        <taxon>Fungi</taxon>
        <taxon>Dikarya</taxon>
        <taxon>Ascomycota</taxon>
        <taxon>Pezizomycotina</taxon>
        <taxon>Dothideomycetes</taxon>
        <taxon>Dothideomycetidae</taxon>
        <taxon>Mycosphaerellales</taxon>
        <taxon>Mycosphaerellaceae</taxon>
        <taxon>Pseudocercospora</taxon>
    </lineage>
</organism>
<gene>
    <name evidence="2" type="ORF">AC578_8108</name>
</gene>
<evidence type="ECO:0000313" key="2">
    <source>
        <dbReference type="EMBL" id="KXS95964.1"/>
    </source>
</evidence>
<name>A0A139H0L2_9PEZI</name>